<dbReference type="AlphaFoldDB" id="A0A128F386"/>
<evidence type="ECO:0000313" key="1">
    <source>
        <dbReference type="EMBL" id="CZF81262.1"/>
    </source>
</evidence>
<gene>
    <name evidence="1" type="ORF">GMA8713_01766</name>
</gene>
<reference evidence="2" key="1">
    <citation type="submission" date="2016-02" db="EMBL/GenBank/DDBJ databases">
        <authorList>
            <person name="Rodrigo-Torres Lidia"/>
            <person name="Arahal R.David."/>
        </authorList>
    </citation>
    <scope>NUCLEOTIDE SEQUENCE [LARGE SCALE GENOMIC DNA]</scope>
    <source>
        <strain evidence="2">CECT 8713</strain>
    </source>
</reference>
<dbReference type="Proteomes" id="UP000073601">
    <property type="component" value="Unassembled WGS sequence"/>
</dbReference>
<protein>
    <submittedName>
        <fullName evidence="1">Uncharacterized protein</fullName>
    </submittedName>
</protein>
<dbReference type="RefSeq" id="WP_062708104.1">
    <property type="nucleotide sequence ID" value="NZ_CAWRCI010000013.1"/>
</dbReference>
<keyword evidence="2" id="KW-1185">Reference proteome</keyword>
<name>A0A128F386_9GAMM</name>
<proteinExistence type="predicted"/>
<organism evidence="1 2">
    <name type="scientific">Grimontia marina</name>
    <dbReference type="NCBI Taxonomy" id="646534"/>
    <lineage>
        <taxon>Bacteria</taxon>
        <taxon>Pseudomonadati</taxon>
        <taxon>Pseudomonadota</taxon>
        <taxon>Gammaproteobacteria</taxon>
        <taxon>Vibrionales</taxon>
        <taxon>Vibrionaceae</taxon>
        <taxon>Grimontia</taxon>
    </lineage>
</organism>
<dbReference type="OrthoDB" id="5916423at2"/>
<accession>A0A128F386</accession>
<sequence>MGFSLSWVAVKTDDQSAVLKSLGLTATTETDEYFESDFAGAALLDDWYLVVAKKADNQLISEGSLTALSQVGMVIACAVEEHVMTSSAECWFFGQRRWQVTHDGQKDRLNLTAEGQLPARFETLKAQYMTEQKAEAGESTDIDLIFDIPLILASALVGFKHDEDCSDVLANGLPLKLSVSQAPETTFTLEIKKPWWKFW</sequence>
<evidence type="ECO:0000313" key="2">
    <source>
        <dbReference type="Proteomes" id="UP000073601"/>
    </source>
</evidence>
<dbReference type="EMBL" id="FIZY01000013">
    <property type="protein sequence ID" value="CZF81262.1"/>
    <property type="molecule type" value="Genomic_DNA"/>
</dbReference>